<reference evidence="4 5" key="1">
    <citation type="journal article" date="2013" name="Genome Announc.">
        <title>Draft Genome Sequence of Arcticibacter svalbardensis Strain MN12-7T, a Member of the Family Sphingobacteriaceae Isolated from an Arctic Soil Sample.</title>
        <authorList>
            <person name="Shivaji S."/>
            <person name="Ara S."/>
            <person name="Prasad S."/>
            <person name="Manasa B.P."/>
            <person name="Begum Z."/>
            <person name="Singh A."/>
            <person name="Kumar Pinnaka A."/>
        </authorList>
    </citation>
    <scope>NUCLEOTIDE SEQUENCE [LARGE SCALE GENOMIC DNA]</scope>
    <source>
        <strain evidence="4 5">MN12-7</strain>
    </source>
</reference>
<sequence length="441" mass="49969">MKQGLYNNFYKYLVDSFDKKQAALTYIESANLTEKRNEAFSIFKELGFPTRKYEEWKFTSLAAALKDELQLMIEHDHSLINTNRIHSLDAVHLVLVNGRFAPELSDVLPEGITFYDTQATMAEIRFEDKISTLATEDDAPMLALNTAFFTEVSVLEIAAHAIVEKPIHVSHVFTVNDIAEFVPYRMLVIAEKHSEATIIETFHSDSLVHPLFVSYVCEQEIHESAILNTHMINTLPENAYFVQHREVFQYRNSVLNNSNIALSDVTLLRNDLNFQLKDVGTETNLIGAYILTGDQHVDNHTLVDHQSPNCNTNEVYKGILLDTSHAVFNGKVFVRPDAQKTNAFQQNNNLLLSDQATVNSKPQLEIFADDVKCSHGSTIGQMNEDALFYLQTRGIGEEAARKLIMQSFIFDVISKIKIESLQDYVSDLLNKKLNTENLTVA</sequence>
<keyword evidence="5" id="KW-1185">Reference proteome</keyword>
<comment type="similarity">
    <text evidence="1">Belongs to the iron-sulfur cluster assembly SufBD family.</text>
</comment>
<feature type="domain" description="SUF system FeS cluster assembly SufBD N-terminal" evidence="3">
    <location>
        <begin position="12"/>
        <end position="169"/>
    </location>
</feature>
<dbReference type="NCBIfam" id="TIGR01981">
    <property type="entry name" value="sufD"/>
    <property type="match status" value="1"/>
</dbReference>
<dbReference type="InterPro" id="IPR000825">
    <property type="entry name" value="SUF_FeS_clus_asmbl_SufBD_core"/>
</dbReference>
<dbReference type="PANTHER" id="PTHR43575:SF1">
    <property type="entry name" value="PROTEIN ABCI7, CHLOROPLASTIC"/>
    <property type="match status" value="1"/>
</dbReference>
<dbReference type="OrthoDB" id="9768262at2"/>
<evidence type="ECO:0000256" key="1">
    <source>
        <dbReference type="ARBA" id="ARBA00043967"/>
    </source>
</evidence>
<feature type="domain" description="SUF system FeS cluster assembly SufBD core" evidence="2">
    <location>
        <begin position="180"/>
        <end position="408"/>
    </location>
</feature>
<dbReference type="Pfam" id="PF19295">
    <property type="entry name" value="SufBD_N"/>
    <property type="match status" value="1"/>
</dbReference>
<dbReference type="Pfam" id="PF01458">
    <property type="entry name" value="SUFBD_core"/>
    <property type="match status" value="1"/>
</dbReference>
<evidence type="ECO:0000259" key="3">
    <source>
        <dbReference type="Pfam" id="PF19295"/>
    </source>
</evidence>
<dbReference type="EMBL" id="AQPN01000043">
    <property type="protein sequence ID" value="EOR95744.1"/>
    <property type="molecule type" value="Genomic_DNA"/>
</dbReference>
<dbReference type="PATRIC" id="fig|1150600.3.peg.1039"/>
<accession>R9H3J5</accession>
<organism evidence="4 5">
    <name type="scientific">Arcticibacter svalbardensis MN12-7</name>
    <dbReference type="NCBI Taxonomy" id="1150600"/>
    <lineage>
        <taxon>Bacteria</taxon>
        <taxon>Pseudomonadati</taxon>
        <taxon>Bacteroidota</taxon>
        <taxon>Sphingobacteriia</taxon>
        <taxon>Sphingobacteriales</taxon>
        <taxon>Sphingobacteriaceae</taxon>
        <taxon>Arcticibacter</taxon>
    </lineage>
</organism>
<dbReference type="SUPFAM" id="SSF101960">
    <property type="entry name" value="Stabilizer of iron transporter SufD"/>
    <property type="match status" value="1"/>
</dbReference>
<dbReference type="InterPro" id="IPR055346">
    <property type="entry name" value="Fe-S_cluster_assembly_SufBD"/>
</dbReference>
<dbReference type="InterPro" id="IPR045595">
    <property type="entry name" value="SufBD_N"/>
</dbReference>
<evidence type="ECO:0000313" key="5">
    <source>
        <dbReference type="Proteomes" id="UP000014174"/>
    </source>
</evidence>
<dbReference type="GO" id="GO:0016226">
    <property type="term" value="P:iron-sulfur cluster assembly"/>
    <property type="evidence" value="ECO:0007669"/>
    <property type="project" value="InterPro"/>
</dbReference>
<evidence type="ECO:0000313" key="4">
    <source>
        <dbReference type="EMBL" id="EOR95744.1"/>
    </source>
</evidence>
<dbReference type="eggNOG" id="COG0719">
    <property type="taxonomic scope" value="Bacteria"/>
</dbReference>
<dbReference type="PANTHER" id="PTHR43575">
    <property type="entry name" value="PROTEIN ABCI7, CHLOROPLASTIC"/>
    <property type="match status" value="1"/>
</dbReference>
<protein>
    <submittedName>
        <fullName evidence="4">Iron-sulfur cluster assembly protein SufD</fullName>
    </submittedName>
</protein>
<evidence type="ECO:0000259" key="2">
    <source>
        <dbReference type="Pfam" id="PF01458"/>
    </source>
</evidence>
<dbReference type="STRING" id="1150600.ADIARSV_1057"/>
<dbReference type="Proteomes" id="UP000014174">
    <property type="component" value="Unassembled WGS sequence"/>
</dbReference>
<proteinExistence type="inferred from homology"/>
<dbReference type="RefSeq" id="WP_016194301.1">
    <property type="nucleotide sequence ID" value="NZ_AQPN01000043.1"/>
</dbReference>
<comment type="caution">
    <text evidence="4">The sequence shown here is derived from an EMBL/GenBank/DDBJ whole genome shotgun (WGS) entry which is preliminary data.</text>
</comment>
<dbReference type="InterPro" id="IPR037284">
    <property type="entry name" value="SUF_FeS_clus_asmbl_SufBD_sf"/>
</dbReference>
<name>R9H3J5_9SPHI</name>
<dbReference type="InterPro" id="IPR011542">
    <property type="entry name" value="SUF_FeS_clus_asmbl_SufD"/>
</dbReference>
<dbReference type="AlphaFoldDB" id="R9H3J5"/>
<gene>
    <name evidence="4" type="ORF">ADIARSV_1057</name>
</gene>